<feature type="compositionally biased region" description="Low complexity" evidence="1">
    <location>
        <begin position="41"/>
        <end position="50"/>
    </location>
</feature>
<dbReference type="EMBL" id="JARIHO010000045">
    <property type="protein sequence ID" value="KAJ7323964.1"/>
    <property type="molecule type" value="Genomic_DNA"/>
</dbReference>
<feature type="region of interest" description="Disordered" evidence="1">
    <location>
        <begin position="1"/>
        <end position="50"/>
    </location>
</feature>
<accession>A0AAD7EIF5</accession>
<evidence type="ECO:0000256" key="1">
    <source>
        <dbReference type="SAM" id="MobiDB-lite"/>
    </source>
</evidence>
<dbReference type="AlphaFoldDB" id="A0AAD7EIF5"/>
<feature type="compositionally biased region" description="Low complexity" evidence="1">
    <location>
        <begin position="169"/>
        <end position="199"/>
    </location>
</feature>
<feature type="region of interest" description="Disordered" evidence="1">
    <location>
        <begin position="665"/>
        <end position="706"/>
    </location>
</feature>
<gene>
    <name evidence="2" type="ORF">DFH08DRAFT_817440</name>
</gene>
<keyword evidence="3" id="KW-1185">Reference proteome</keyword>
<comment type="caution">
    <text evidence="2">The sequence shown here is derived from an EMBL/GenBank/DDBJ whole genome shotgun (WGS) entry which is preliminary data.</text>
</comment>
<feature type="compositionally biased region" description="Basic residues" evidence="1">
    <location>
        <begin position="243"/>
        <end position="256"/>
    </location>
</feature>
<dbReference type="Proteomes" id="UP001218218">
    <property type="component" value="Unassembled WGS sequence"/>
</dbReference>
<sequence>MAQSNPKPTSHADRAAVTSDRVTRAAKRASSVPTADPPTPAVAAPAESATAAPLAVVPELPPVADAPTTEAPASVAITSPSVPAVPVSTAVAAPSPVPTLVPVSAAVVAALTHISTATPTAPAKPPRIAKPAAPASKATTSSAAKANAVTAAWPAATALPATKTTATAAAPATASAPQPATTSPPASAAAQNAAQPSAALVPTTPSNDVIAPTASSTPRGRVHSPGPDFPPVSASRDESPKLHAQKRKENKAKGKAKAPCPPAPTQSWISPTPSPTHSDDEGFLDEGCTSYDLDADLNRALKMSVGEPTDMDTGASSSRRAATCATVNSPPMSPKRPRTDSGARGSPASPPKRQRANEEGQPPSTHIRHSGWEPPRGFVPFHEHLTRVIYGLSTRTLYRNHPARQLSQWNEVPQPKVAATISGGNGDRIQTAELVRTSIADRFNAPRASLLIGTPGLAENNGPDPIAWLIAGISADQAQTLIDMGCLCSDTITIFFHEYHPPISGFMGTWQGFTMAESDAELAHRIIIDAVLTDPAITRFVRAHRDSFPADMIADECLELFGNHIITLPINLLSPRGPFVAWNVYIKSPTNDEEAFNTLHGLFQRLIIDTPFHGQGRIYTRPLHCNICLSIDHPTNLCLLPSIPGWLGPTPKTIGALLDATREVLNPRAKKSGGRPRDDKNKGKGKGKDRDDRKGDRKGGDRRCGN</sequence>
<feature type="region of interest" description="Disordered" evidence="1">
    <location>
        <begin position="305"/>
        <end position="376"/>
    </location>
</feature>
<reference evidence="2" key="1">
    <citation type="submission" date="2023-03" db="EMBL/GenBank/DDBJ databases">
        <title>Massive genome expansion in bonnet fungi (Mycena s.s.) driven by repeated elements and novel gene families across ecological guilds.</title>
        <authorList>
            <consortium name="Lawrence Berkeley National Laboratory"/>
            <person name="Harder C.B."/>
            <person name="Miyauchi S."/>
            <person name="Viragh M."/>
            <person name="Kuo A."/>
            <person name="Thoen E."/>
            <person name="Andreopoulos B."/>
            <person name="Lu D."/>
            <person name="Skrede I."/>
            <person name="Drula E."/>
            <person name="Henrissat B."/>
            <person name="Morin E."/>
            <person name="Kohler A."/>
            <person name="Barry K."/>
            <person name="LaButti K."/>
            <person name="Morin E."/>
            <person name="Salamov A."/>
            <person name="Lipzen A."/>
            <person name="Mereny Z."/>
            <person name="Hegedus B."/>
            <person name="Baldrian P."/>
            <person name="Stursova M."/>
            <person name="Weitz H."/>
            <person name="Taylor A."/>
            <person name="Grigoriev I.V."/>
            <person name="Nagy L.G."/>
            <person name="Martin F."/>
            <person name="Kauserud H."/>
        </authorList>
    </citation>
    <scope>NUCLEOTIDE SEQUENCE</scope>
    <source>
        <strain evidence="2">CBHHK002</strain>
    </source>
</reference>
<organism evidence="2 3">
    <name type="scientific">Mycena albidolilacea</name>
    <dbReference type="NCBI Taxonomy" id="1033008"/>
    <lineage>
        <taxon>Eukaryota</taxon>
        <taxon>Fungi</taxon>
        <taxon>Dikarya</taxon>
        <taxon>Basidiomycota</taxon>
        <taxon>Agaricomycotina</taxon>
        <taxon>Agaricomycetes</taxon>
        <taxon>Agaricomycetidae</taxon>
        <taxon>Agaricales</taxon>
        <taxon>Marasmiineae</taxon>
        <taxon>Mycenaceae</taxon>
        <taxon>Mycena</taxon>
    </lineage>
</organism>
<feature type="compositionally biased region" description="Basic and acidic residues" evidence="1">
    <location>
        <begin position="675"/>
        <end position="706"/>
    </location>
</feature>
<evidence type="ECO:0000313" key="2">
    <source>
        <dbReference type="EMBL" id="KAJ7323964.1"/>
    </source>
</evidence>
<evidence type="ECO:0000313" key="3">
    <source>
        <dbReference type="Proteomes" id="UP001218218"/>
    </source>
</evidence>
<feature type="region of interest" description="Disordered" evidence="1">
    <location>
        <begin position="169"/>
        <end position="289"/>
    </location>
</feature>
<protein>
    <submittedName>
        <fullName evidence="2">Uncharacterized protein</fullName>
    </submittedName>
</protein>
<feature type="compositionally biased region" description="Polar residues" evidence="1">
    <location>
        <begin position="203"/>
        <end position="218"/>
    </location>
</feature>
<proteinExistence type="predicted"/>
<name>A0AAD7EIF5_9AGAR</name>